<dbReference type="KEGG" id="cfus:CYFUS_004713"/>
<feature type="chain" id="PRO_5012242055" description="AB hydrolase-1 domain-containing protein" evidence="1">
    <location>
        <begin position="23"/>
        <end position="265"/>
    </location>
</feature>
<protein>
    <recommendedName>
        <fullName evidence="2">AB hydrolase-1 domain-containing protein</fullName>
    </recommendedName>
</protein>
<keyword evidence="1" id="KW-0732">Signal</keyword>
<dbReference type="Proteomes" id="UP000217257">
    <property type="component" value="Chromosome"/>
</dbReference>
<dbReference type="RefSeq" id="WP_095987320.1">
    <property type="nucleotide sequence ID" value="NZ_CP022098.1"/>
</dbReference>
<sequence length="265" mass="27601">MIRKTMLAALVATALIPVAACSGPVPTDPAAPTVILVHGAFADGSSWNKIIPRLEARGVPALAVQNPLTSLQDDVAATRRAIAAAPGKVVLVGHSWGGTVITEAGDDDKVVALVYVSAFAPDAGENSAQQGEPFPTAPGLTRLQDRDGFLWLPAEAVAEDFAQDLDPATARLIYSTQGPLKASALSEPVARAAWKHKPNWYVLSREDRMLAPQLQSATAQRIGARLHSIQASHVSMLSHPGEVADVILEAAGVKPADPSPAKVGG</sequence>
<dbReference type="SUPFAM" id="SSF53474">
    <property type="entry name" value="alpha/beta-Hydrolases"/>
    <property type="match status" value="1"/>
</dbReference>
<gene>
    <name evidence="3" type="ORF">CYFUS_004713</name>
</gene>
<organism evidence="3 4">
    <name type="scientific">Cystobacter fuscus</name>
    <dbReference type="NCBI Taxonomy" id="43"/>
    <lineage>
        <taxon>Bacteria</taxon>
        <taxon>Pseudomonadati</taxon>
        <taxon>Myxococcota</taxon>
        <taxon>Myxococcia</taxon>
        <taxon>Myxococcales</taxon>
        <taxon>Cystobacterineae</taxon>
        <taxon>Archangiaceae</taxon>
        <taxon>Cystobacter</taxon>
    </lineage>
</organism>
<dbReference type="InterPro" id="IPR000073">
    <property type="entry name" value="AB_hydrolase_1"/>
</dbReference>
<dbReference type="PANTHER" id="PTHR37017:SF11">
    <property type="entry name" value="ESTERASE_LIPASE_THIOESTERASE DOMAIN-CONTAINING PROTEIN"/>
    <property type="match status" value="1"/>
</dbReference>
<name>A0A250J5Q2_9BACT</name>
<proteinExistence type="predicted"/>
<dbReference type="AlphaFoldDB" id="A0A250J5Q2"/>
<evidence type="ECO:0000256" key="1">
    <source>
        <dbReference type="SAM" id="SignalP"/>
    </source>
</evidence>
<evidence type="ECO:0000313" key="4">
    <source>
        <dbReference type="Proteomes" id="UP000217257"/>
    </source>
</evidence>
<dbReference type="Gene3D" id="3.40.50.1820">
    <property type="entry name" value="alpha/beta hydrolase"/>
    <property type="match status" value="1"/>
</dbReference>
<reference evidence="3 4" key="1">
    <citation type="submission" date="2017-06" db="EMBL/GenBank/DDBJ databases">
        <title>Sequencing and comparative analysis of myxobacterial genomes.</title>
        <authorList>
            <person name="Rupp O."/>
            <person name="Goesmann A."/>
            <person name="Sogaard-Andersen L."/>
        </authorList>
    </citation>
    <scope>NUCLEOTIDE SEQUENCE [LARGE SCALE GENOMIC DNA]</scope>
    <source>
        <strain evidence="3 4">DSM 52655</strain>
    </source>
</reference>
<dbReference type="InterPro" id="IPR052897">
    <property type="entry name" value="Sec-Metab_Biosynth_Hydrolase"/>
</dbReference>
<feature type="signal peptide" evidence="1">
    <location>
        <begin position="1"/>
        <end position="22"/>
    </location>
</feature>
<dbReference type="InterPro" id="IPR029058">
    <property type="entry name" value="AB_hydrolase_fold"/>
</dbReference>
<feature type="domain" description="AB hydrolase-1" evidence="2">
    <location>
        <begin position="34"/>
        <end position="246"/>
    </location>
</feature>
<dbReference type="PANTHER" id="PTHR37017">
    <property type="entry name" value="AB HYDROLASE-1 DOMAIN-CONTAINING PROTEIN-RELATED"/>
    <property type="match status" value="1"/>
</dbReference>
<evidence type="ECO:0000259" key="2">
    <source>
        <dbReference type="Pfam" id="PF12697"/>
    </source>
</evidence>
<dbReference type="EMBL" id="CP022098">
    <property type="protein sequence ID" value="ATB39269.1"/>
    <property type="molecule type" value="Genomic_DNA"/>
</dbReference>
<evidence type="ECO:0000313" key="3">
    <source>
        <dbReference type="EMBL" id="ATB39269.1"/>
    </source>
</evidence>
<dbReference type="Pfam" id="PF12697">
    <property type="entry name" value="Abhydrolase_6"/>
    <property type="match status" value="1"/>
</dbReference>
<accession>A0A250J5Q2</accession>